<dbReference type="Proteomes" id="UP000887569">
    <property type="component" value="Unplaced"/>
</dbReference>
<dbReference type="PROSITE" id="PS51330">
    <property type="entry name" value="DHFR_2"/>
    <property type="match status" value="1"/>
</dbReference>
<evidence type="ECO:0000256" key="3">
    <source>
        <dbReference type="ARBA" id="ARBA00022563"/>
    </source>
</evidence>
<evidence type="ECO:0000256" key="4">
    <source>
        <dbReference type="ARBA" id="ARBA00022857"/>
    </source>
</evidence>
<name>A0A915BC16_PARUN</name>
<dbReference type="GO" id="GO:0046655">
    <property type="term" value="P:folic acid metabolic process"/>
    <property type="evidence" value="ECO:0007669"/>
    <property type="project" value="TreeGrafter"/>
</dbReference>
<dbReference type="WBParaSite" id="PgR033_g099_t01">
    <property type="protein sequence ID" value="PgR033_g099_t01"/>
    <property type="gene ID" value="PgR033_g099"/>
</dbReference>
<dbReference type="GO" id="GO:0004146">
    <property type="term" value="F:dihydrofolate reductase activity"/>
    <property type="evidence" value="ECO:0007669"/>
    <property type="project" value="UniProtKB-EC"/>
</dbReference>
<sequence length="191" mass="21772">MVSPKLPINIIVAMDSRGGIGKNGTLPWNIPEDLKYFQTMTTKTVDPTKQNAVVMGRKVWESLPAKWRPLKNRLNVVLSSSMDEPHDGSYIVTRTFENAIDILNGMSDKIETIWDIGGRRPYEEGLKSSQLRQIYVTFVEGDFDADVFFPDIDFQKFSKHNGDQQSSQHQYEGIAYRFETFNALNTNSELS</sequence>
<evidence type="ECO:0000256" key="6">
    <source>
        <dbReference type="ARBA" id="ARBA00048873"/>
    </source>
</evidence>
<reference evidence="10 11" key="1">
    <citation type="submission" date="2022-11" db="UniProtKB">
        <authorList>
            <consortium name="WormBaseParasite"/>
        </authorList>
    </citation>
    <scope>IDENTIFICATION</scope>
</reference>
<dbReference type="InterPro" id="IPR001796">
    <property type="entry name" value="DHFR_dom"/>
</dbReference>
<dbReference type="Gene3D" id="3.40.430.10">
    <property type="entry name" value="Dihydrofolate Reductase, subunit A"/>
    <property type="match status" value="1"/>
</dbReference>
<dbReference type="GO" id="GO:0050661">
    <property type="term" value="F:NADP binding"/>
    <property type="evidence" value="ECO:0007669"/>
    <property type="project" value="InterPro"/>
</dbReference>
<dbReference type="PANTHER" id="PTHR48069">
    <property type="entry name" value="DIHYDROFOLATE REDUCTASE"/>
    <property type="match status" value="1"/>
</dbReference>
<comment type="pathway">
    <text evidence="1">Cofactor biosynthesis; tetrahydrofolate biosynthesis; 5,6,7,8-tetrahydrofolate from 7,8-dihydrofolate: step 1/1.</text>
</comment>
<dbReference type="PROSITE" id="PS00075">
    <property type="entry name" value="DHFR_1"/>
    <property type="match status" value="1"/>
</dbReference>
<evidence type="ECO:0000259" key="8">
    <source>
        <dbReference type="PROSITE" id="PS51330"/>
    </source>
</evidence>
<dbReference type="EC" id="1.5.1.3" evidence="2"/>
<dbReference type="InterPro" id="IPR024072">
    <property type="entry name" value="DHFR-like_dom_sf"/>
</dbReference>
<comment type="catalytic activity">
    <reaction evidence="6">
        <text>(6S)-5,6,7,8-tetrahydrofolate + NADP(+) = 7,8-dihydrofolate + NADPH + H(+)</text>
        <dbReference type="Rhea" id="RHEA:15009"/>
        <dbReference type="ChEBI" id="CHEBI:15378"/>
        <dbReference type="ChEBI" id="CHEBI:57451"/>
        <dbReference type="ChEBI" id="CHEBI:57453"/>
        <dbReference type="ChEBI" id="CHEBI:57783"/>
        <dbReference type="ChEBI" id="CHEBI:58349"/>
        <dbReference type="EC" id="1.5.1.3"/>
    </reaction>
</comment>
<dbReference type="WBParaSite" id="PgR001X_g183_t01">
    <property type="protein sequence ID" value="PgR001X_g183_t01"/>
    <property type="gene ID" value="PgR001X_g183"/>
</dbReference>
<evidence type="ECO:0000256" key="5">
    <source>
        <dbReference type="ARBA" id="ARBA00023002"/>
    </source>
</evidence>
<evidence type="ECO:0000256" key="1">
    <source>
        <dbReference type="ARBA" id="ARBA00004903"/>
    </source>
</evidence>
<comment type="similarity">
    <text evidence="7">Belongs to the dihydrofolate reductase family.</text>
</comment>
<dbReference type="CDD" id="cd00209">
    <property type="entry name" value="DHFR"/>
    <property type="match status" value="1"/>
</dbReference>
<keyword evidence="4" id="KW-0521">NADP</keyword>
<evidence type="ECO:0000256" key="2">
    <source>
        <dbReference type="ARBA" id="ARBA00012856"/>
    </source>
</evidence>
<accession>A0A915BC16</accession>
<dbReference type="AlphaFoldDB" id="A0A915BC16"/>
<evidence type="ECO:0000313" key="9">
    <source>
        <dbReference type="Proteomes" id="UP000887569"/>
    </source>
</evidence>
<dbReference type="GO" id="GO:0046452">
    <property type="term" value="P:dihydrofolate metabolic process"/>
    <property type="evidence" value="ECO:0007669"/>
    <property type="project" value="TreeGrafter"/>
</dbReference>
<dbReference type="GO" id="GO:0005739">
    <property type="term" value="C:mitochondrion"/>
    <property type="evidence" value="ECO:0007669"/>
    <property type="project" value="TreeGrafter"/>
</dbReference>
<dbReference type="SUPFAM" id="SSF53597">
    <property type="entry name" value="Dihydrofolate reductase-like"/>
    <property type="match status" value="1"/>
</dbReference>
<evidence type="ECO:0000313" key="11">
    <source>
        <dbReference type="WBParaSite" id="PgR033_g099_t01"/>
    </source>
</evidence>
<dbReference type="PANTHER" id="PTHR48069:SF3">
    <property type="entry name" value="DIHYDROFOLATE REDUCTASE"/>
    <property type="match status" value="1"/>
</dbReference>
<dbReference type="PRINTS" id="PR00070">
    <property type="entry name" value="DHFR"/>
</dbReference>
<feature type="domain" description="DHFR" evidence="8">
    <location>
        <begin position="7"/>
        <end position="183"/>
    </location>
</feature>
<keyword evidence="9" id="KW-1185">Reference proteome</keyword>
<organism evidence="9 11">
    <name type="scientific">Parascaris univalens</name>
    <name type="common">Nematode worm</name>
    <dbReference type="NCBI Taxonomy" id="6257"/>
    <lineage>
        <taxon>Eukaryota</taxon>
        <taxon>Metazoa</taxon>
        <taxon>Ecdysozoa</taxon>
        <taxon>Nematoda</taxon>
        <taxon>Chromadorea</taxon>
        <taxon>Rhabditida</taxon>
        <taxon>Spirurina</taxon>
        <taxon>Ascaridomorpha</taxon>
        <taxon>Ascaridoidea</taxon>
        <taxon>Ascarididae</taxon>
        <taxon>Parascaris</taxon>
    </lineage>
</organism>
<dbReference type="Pfam" id="PF00186">
    <property type="entry name" value="DHFR_1"/>
    <property type="match status" value="1"/>
</dbReference>
<evidence type="ECO:0000256" key="7">
    <source>
        <dbReference type="RuleBase" id="RU004474"/>
    </source>
</evidence>
<dbReference type="InterPro" id="IPR012259">
    <property type="entry name" value="DHFR"/>
</dbReference>
<keyword evidence="3" id="KW-0554">One-carbon metabolism</keyword>
<evidence type="ECO:0000313" key="10">
    <source>
        <dbReference type="WBParaSite" id="PgR001X_g183_t01"/>
    </source>
</evidence>
<protein>
    <recommendedName>
        <fullName evidence="2">dihydrofolate reductase</fullName>
        <ecNumber evidence="2">1.5.1.3</ecNumber>
    </recommendedName>
</protein>
<dbReference type="InterPro" id="IPR017925">
    <property type="entry name" value="DHFR_CS"/>
</dbReference>
<dbReference type="GO" id="GO:0046654">
    <property type="term" value="P:tetrahydrofolate biosynthetic process"/>
    <property type="evidence" value="ECO:0007669"/>
    <property type="project" value="InterPro"/>
</dbReference>
<dbReference type="GO" id="GO:0006730">
    <property type="term" value="P:one-carbon metabolic process"/>
    <property type="evidence" value="ECO:0007669"/>
    <property type="project" value="UniProtKB-KW"/>
</dbReference>
<keyword evidence="5" id="KW-0560">Oxidoreductase</keyword>
<proteinExistence type="inferred from homology"/>